<dbReference type="RefSeq" id="WP_322411673.1">
    <property type="nucleotide sequence ID" value="NZ_CP139779.1"/>
</dbReference>
<keyword evidence="1" id="KW-0472">Membrane</keyword>
<dbReference type="Gene3D" id="3.30.70.2390">
    <property type="match status" value="1"/>
</dbReference>
<proteinExistence type="predicted"/>
<name>A0ABZ0VE99_9MICO</name>
<feature type="transmembrane region" description="Helical" evidence="1">
    <location>
        <begin position="34"/>
        <end position="57"/>
    </location>
</feature>
<dbReference type="EMBL" id="CP139779">
    <property type="protein sequence ID" value="WQB71559.1"/>
    <property type="molecule type" value="Genomic_DNA"/>
</dbReference>
<dbReference type="InterPro" id="IPR027381">
    <property type="entry name" value="LytR/CpsA/Psr_C"/>
</dbReference>
<evidence type="ECO:0000313" key="3">
    <source>
        <dbReference type="EMBL" id="WQB71559.1"/>
    </source>
</evidence>
<organism evidence="3 4">
    <name type="scientific">Microbacterium invictum</name>
    <dbReference type="NCBI Taxonomy" id="515415"/>
    <lineage>
        <taxon>Bacteria</taxon>
        <taxon>Bacillati</taxon>
        <taxon>Actinomycetota</taxon>
        <taxon>Actinomycetes</taxon>
        <taxon>Micrococcales</taxon>
        <taxon>Microbacteriaceae</taxon>
        <taxon>Microbacterium</taxon>
    </lineage>
</organism>
<keyword evidence="1" id="KW-1133">Transmembrane helix</keyword>
<dbReference type="Proteomes" id="UP001324533">
    <property type="component" value="Chromosome"/>
</dbReference>
<accession>A0ABZ0VE99</accession>
<dbReference type="Pfam" id="PF13399">
    <property type="entry name" value="LytR_C"/>
    <property type="match status" value="1"/>
</dbReference>
<keyword evidence="4" id="KW-1185">Reference proteome</keyword>
<feature type="domain" description="LytR/CpsA/Psr regulator C-terminal" evidence="2">
    <location>
        <begin position="86"/>
        <end position="187"/>
    </location>
</feature>
<sequence length="200" mass="21033">MPKTTFPRDRFDDLTADEGRVGAHRAENPRMRPWVVLLWASLATIVLIVVGIFGTLLTSGRIQLAPDAEPSATPEATVEPVIDTAYTVQVLNATPEQGLATQVKDEIVAAGWSADAVSASGAGTTDFAETTVYYAFPGDQAAAAGLAELVLGGARIEQTDVYQLADDPNTPEDESQALQLTVVIGLDRTADAPAEESPAP</sequence>
<gene>
    <name evidence="3" type="ORF">T9R20_06270</name>
</gene>
<keyword evidence="1" id="KW-0812">Transmembrane</keyword>
<reference evidence="3 4" key="1">
    <citation type="submission" date="2023-06" db="EMBL/GenBank/DDBJ databases">
        <title>Rock-solubilizing bacteria, Microbacterium invictum, promotes re-establishment of vegetation in rocky wasteland by accelerating rock bio-weathering and reshaping soil bacterial community.</title>
        <authorList>
            <person name="Liu C."/>
        </authorList>
    </citation>
    <scope>NUCLEOTIDE SEQUENCE [LARGE SCALE GENOMIC DNA]</scope>
    <source>
        <strain evidence="3 4">X-18</strain>
    </source>
</reference>
<protein>
    <submittedName>
        <fullName evidence="3">LytR C-terminal domain-containing protein</fullName>
    </submittedName>
</protein>
<evidence type="ECO:0000256" key="1">
    <source>
        <dbReference type="SAM" id="Phobius"/>
    </source>
</evidence>
<evidence type="ECO:0000313" key="4">
    <source>
        <dbReference type="Proteomes" id="UP001324533"/>
    </source>
</evidence>
<evidence type="ECO:0000259" key="2">
    <source>
        <dbReference type="Pfam" id="PF13399"/>
    </source>
</evidence>